<feature type="region of interest" description="Disordered" evidence="1">
    <location>
        <begin position="156"/>
        <end position="183"/>
    </location>
</feature>
<dbReference type="EMBL" id="CAJHNJ030000074">
    <property type="protein sequence ID" value="CAG9134183.1"/>
    <property type="molecule type" value="Genomic_DNA"/>
</dbReference>
<evidence type="ECO:0000256" key="1">
    <source>
        <dbReference type="SAM" id="MobiDB-lite"/>
    </source>
</evidence>
<evidence type="ECO:0000256" key="2">
    <source>
        <dbReference type="SAM" id="SignalP"/>
    </source>
</evidence>
<feature type="chain" id="PRO_5035791089" evidence="2">
    <location>
        <begin position="18"/>
        <end position="437"/>
    </location>
</feature>
<feature type="region of interest" description="Disordered" evidence="1">
    <location>
        <begin position="399"/>
        <end position="437"/>
    </location>
</feature>
<feature type="compositionally biased region" description="Polar residues" evidence="1">
    <location>
        <begin position="423"/>
        <end position="437"/>
    </location>
</feature>
<reference evidence="3" key="1">
    <citation type="submission" date="2020-11" db="EMBL/GenBank/DDBJ databases">
        <authorList>
            <person name="Whiteford S."/>
        </authorList>
    </citation>
    <scope>NUCLEOTIDE SEQUENCE</scope>
</reference>
<protein>
    <submittedName>
        <fullName evidence="3">(diamondback moth) hypothetical protein</fullName>
    </submittedName>
</protein>
<name>A0A8S4FZ91_PLUXY</name>
<comment type="caution">
    <text evidence="3">The sequence shown here is derived from an EMBL/GenBank/DDBJ whole genome shotgun (WGS) entry which is preliminary data.</text>
</comment>
<feature type="compositionally biased region" description="Basic and acidic residues" evidence="1">
    <location>
        <begin position="259"/>
        <end position="272"/>
    </location>
</feature>
<gene>
    <name evidence="3" type="ORF">PLXY2_LOCUS12418</name>
</gene>
<sequence length="437" mass="50243">MFFKIILFSFFGTIVHGKLSKDAFKGQYCTDPRTNMKHEAYSEWADAYSCSRHRCQPGGRNLAIYTVGCKRVEPPESAIECEEVVEDTNMQFPYCCTRLRCLVVVRGEVWTRVLGQPWEKLPSAPWSHMYKMKKPPPQDEQPVDLKKADIGPVFELSESEKGTFRSKSLRKSNPSDYTGKPQIKESENLMQDLMMNTMYNNSFEKPNKSRRKYEHPPADDEIAVDDDALAEKQEKQEPFWQLDEEGTRKSQDDTGGANDDFKMNRNEDHTPQEEEDQQNSVVGTSPNLQTLVDAIGSRMRGIESVVQKMSNKVQKKKETLATSELKLSKDRRTKYLPIATDFSTDPPLFEPAEPVYMAPVPTEGTRRRSIVRKLIVDTSDETDNQRKKHKQKHVKIIKMAKKHHKADKTDKRKRFNKIHLNSVEETGGTSVDDSQQE</sequence>
<feature type="region of interest" description="Disordered" evidence="1">
    <location>
        <begin position="236"/>
        <end position="286"/>
    </location>
</feature>
<dbReference type="AlphaFoldDB" id="A0A8S4FZ91"/>
<proteinExistence type="predicted"/>
<evidence type="ECO:0000313" key="3">
    <source>
        <dbReference type="EMBL" id="CAG9134183.1"/>
    </source>
</evidence>
<keyword evidence="4" id="KW-1185">Reference proteome</keyword>
<feature type="signal peptide" evidence="2">
    <location>
        <begin position="1"/>
        <end position="17"/>
    </location>
</feature>
<evidence type="ECO:0000313" key="4">
    <source>
        <dbReference type="Proteomes" id="UP000653454"/>
    </source>
</evidence>
<keyword evidence="2" id="KW-0732">Signal</keyword>
<accession>A0A8S4FZ91</accession>
<feature type="compositionally biased region" description="Basic residues" evidence="1">
    <location>
        <begin position="399"/>
        <end position="417"/>
    </location>
</feature>
<dbReference type="Proteomes" id="UP000653454">
    <property type="component" value="Unassembled WGS sequence"/>
</dbReference>
<organism evidence="3 4">
    <name type="scientific">Plutella xylostella</name>
    <name type="common">Diamondback moth</name>
    <name type="synonym">Plutella maculipennis</name>
    <dbReference type="NCBI Taxonomy" id="51655"/>
    <lineage>
        <taxon>Eukaryota</taxon>
        <taxon>Metazoa</taxon>
        <taxon>Ecdysozoa</taxon>
        <taxon>Arthropoda</taxon>
        <taxon>Hexapoda</taxon>
        <taxon>Insecta</taxon>
        <taxon>Pterygota</taxon>
        <taxon>Neoptera</taxon>
        <taxon>Endopterygota</taxon>
        <taxon>Lepidoptera</taxon>
        <taxon>Glossata</taxon>
        <taxon>Ditrysia</taxon>
        <taxon>Yponomeutoidea</taxon>
        <taxon>Plutellidae</taxon>
        <taxon>Plutella</taxon>
    </lineage>
</organism>